<feature type="region of interest" description="Disordered" evidence="1">
    <location>
        <begin position="71"/>
        <end position="90"/>
    </location>
</feature>
<sequence length="139" mass="15895">MDLEKSAQEVETAGYLANDTMIIENLGDHADAEVAKGAKQKPDMYHCLKKEVFDQKAIEFSKLPKEAKKRYKEKTFGEGKPSDAKEPLLLPPKDISKLKACESNTSFKEGRLVKMRIESETRKKDTMKMRRETVKDMLL</sequence>
<organism evidence="2 3">
    <name type="scientific">Pocillopora damicornis</name>
    <name type="common">Cauliflower coral</name>
    <name type="synonym">Millepora damicornis</name>
    <dbReference type="NCBI Taxonomy" id="46731"/>
    <lineage>
        <taxon>Eukaryota</taxon>
        <taxon>Metazoa</taxon>
        <taxon>Cnidaria</taxon>
        <taxon>Anthozoa</taxon>
        <taxon>Hexacorallia</taxon>
        <taxon>Scleractinia</taxon>
        <taxon>Astrocoeniina</taxon>
        <taxon>Pocilloporidae</taxon>
        <taxon>Pocillopora</taxon>
    </lineage>
</organism>
<dbReference type="OrthoDB" id="10529725at2759"/>
<evidence type="ECO:0000313" key="2">
    <source>
        <dbReference type="EMBL" id="RMX54700.1"/>
    </source>
</evidence>
<evidence type="ECO:0000256" key="1">
    <source>
        <dbReference type="SAM" id="MobiDB-lite"/>
    </source>
</evidence>
<accession>A0A3M6UM39</accession>
<reference evidence="2 3" key="1">
    <citation type="journal article" date="2018" name="Sci. Rep.">
        <title>Comparative analysis of the Pocillopora damicornis genome highlights role of immune system in coral evolution.</title>
        <authorList>
            <person name="Cunning R."/>
            <person name="Bay R.A."/>
            <person name="Gillette P."/>
            <person name="Baker A.C."/>
            <person name="Traylor-Knowles N."/>
        </authorList>
    </citation>
    <scope>NUCLEOTIDE SEQUENCE [LARGE SCALE GENOMIC DNA]</scope>
    <source>
        <strain evidence="2">RSMAS</strain>
        <tissue evidence="2">Whole animal</tissue>
    </source>
</reference>
<comment type="caution">
    <text evidence="2">The sequence shown here is derived from an EMBL/GenBank/DDBJ whole genome shotgun (WGS) entry which is preliminary data.</text>
</comment>
<evidence type="ECO:0000313" key="3">
    <source>
        <dbReference type="Proteomes" id="UP000275408"/>
    </source>
</evidence>
<dbReference type="AlphaFoldDB" id="A0A3M6UM39"/>
<name>A0A3M6UM39_POCDA</name>
<keyword evidence="3" id="KW-1185">Reference proteome</keyword>
<feature type="compositionally biased region" description="Basic and acidic residues" evidence="1">
    <location>
        <begin position="73"/>
        <end position="86"/>
    </location>
</feature>
<dbReference type="Proteomes" id="UP000275408">
    <property type="component" value="Unassembled WGS sequence"/>
</dbReference>
<dbReference type="EMBL" id="RCHS01001216">
    <property type="protein sequence ID" value="RMX54700.1"/>
    <property type="molecule type" value="Genomic_DNA"/>
</dbReference>
<gene>
    <name evidence="2" type="ORF">pdam_00024767</name>
</gene>
<protein>
    <submittedName>
        <fullName evidence="2">Uncharacterized protein</fullName>
    </submittedName>
</protein>
<proteinExistence type="predicted"/>